<evidence type="ECO:0000259" key="3">
    <source>
        <dbReference type="PROSITE" id="PS50994"/>
    </source>
</evidence>
<dbReference type="InterPro" id="IPR013103">
    <property type="entry name" value="RVT_2"/>
</dbReference>
<dbReference type="GO" id="GO:0003676">
    <property type="term" value="F:nucleic acid binding"/>
    <property type="evidence" value="ECO:0007669"/>
    <property type="project" value="InterPro"/>
</dbReference>
<organism evidence="4">
    <name type="scientific">Cladocopium goreaui</name>
    <dbReference type="NCBI Taxonomy" id="2562237"/>
    <lineage>
        <taxon>Eukaryota</taxon>
        <taxon>Sar</taxon>
        <taxon>Alveolata</taxon>
        <taxon>Dinophyceae</taxon>
        <taxon>Suessiales</taxon>
        <taxon>Symbiodiniaceae</taxon>
        <taxon>Cladocopium</taxon>
    </lineage>
</organism>
<feature type="region of interest" description="Disordered" evidence="1">
    <location>
        <begin position="176"/>
        <end position="254"/>
    </location>
</feature>
<feature type="compositionally biased region" description="Basic residues" evidence="1">
    <location>
        <begin position="339"/>
        <end position="352"/>
    </location>
</feature>
<accession>A0A9P1GTN3</accession>
<evidence type="ECO:0000313" key="4">
    <source>
        <dbReference type="EMBL" id="CAI4020862.1"/>
    </source>
</evidence>
<gene>
    <name evidence="4" type="ORF">C1SCF055_LOCUS45243</name>
</gene>
<dbReference type="Proteomes" id="UP001152797">
    <property type="component" value="Unassembled WGS sequence"/>
</dbReference>
<feature type="region of interest" description="Disordered" evidence="1">
    <location>
        <begin position="1886"/>
        <end position="1963"/>
    </location>
</feature>
<feature type="domain" description="Integrase catalytic" evidence="3">
    <location>
        <begin position="1533"/>
        <end position="1707"/>
    </location>
</feature>
<dbReference type="Gene3D" id="3.30.420.10">
    <property type="entry name" value="Ribonuclease H-like superfamily/Ribonuclease H"/>
    <property type="match status" value="1"/>
</dbReference>
<dbReference type="PROSITE" id="PS50994">
    <property type="entry name" value="INTEGRASE"/>
    <property type="match status" value="1"/>
</dbReference>
<sequence length="2714" mass="306297">MKEYRRRVLFAYGSLEGDGDTPEKEAADLERKQKRFATKLINGLHGEAWRAVEHLTVDPAKLKKKDGYKEIFAALQSIEKEGIIKKTEAFDRFFEQTTRRRGDPVDQYLRKKIQAWEDLKDLDETSAMSEDLLSYFVLKGCNLSREDRRSILLANQSAYARQGIMQSLRVSFHDLHEREKTHPGRDLRRPMGKGGRKGYAVHEEDEAWDEDATANEAYYDEAEDGYEESWDEQAEDAMHAAGDEDQAGSDEGASNDDQVYEAYMAMNKSRSGYQEARKKLREVQKSRGFYKNSFNEDRQHLINREKSKSRCPACHRVGHWAGDPSCPKAGNSGPNRGGGKGKNKGRFQKKGKSAYMVSDDPSFFNLTDLDDEGADLILSPEHCLMVRGEDGDDEHDMLQDSGYTETDDRRKPPASYASSDWERISSSPMPGASHSWEVQPEVPARSVSETQEVIRPVVHAHIETKEVESLTAVKPSDLNDKKAYELQEICNRWGIQTSGNKKVLIDRLNLLFSGAPVPKKNCTMKFLRLIDEGHSSGSEVEKVAGTFRAPILEPKSFAAPKPKAKCKPSSDESAYMLHEAPKSEKKPDKQIRLSDLEEGKPVAVRSLAAAISQRLDADSQRPQSKVFRPSMLKEPVAPRSDGSLTREAPLEQRGMLHENLYNADFTFAFVANEDGDRVDVTGEVQEALRSHHQLGNGSNADESKLGLVDTACTSCMHSRKWREAYEKTLPSGFVCQKTDRTKIFHFADGSSTSTKVPVWKIPIFLGNRPGMVQSAEIDTGTTPLLLSISALAALDAILFVRKKIMRVEELQLDIPMVETCTKHLAVKVSFDEDCPEFKPAGHGAPVCHSINDDLFVYYNNEAKLCVLSGDSTVQVPDQDFSCKAQFGPRGIQLSDKRCDLQVRRAKELAKVTRRLRLEDQRSWAALRCQYSLAEQAATRGFQNTVIFEPFGGKFGVTRVASSEWGWTNSQPLDRLDGHDLLAQEGQALLWKTLAIHQPFLVLIAFDCRIWSLLTNMSPSVNWELLRKTIGKKTLKLVKDICKYQHDHNRYFLLENPLPSAAWTYHDILKSLLTDCGGKFVIGDQCPYGQRDPVSGLPEQKRTGWLGNSEVILNEVGRRCSCPHGSHQHIVGNNQFGQRSKQAASYPTALCRAICRGVLKEMQLIYVINELRGEHAMPVEDEEDAEMEEVSRPDEGPNPGVDEDSWELDEVNLELTRHHRVPRRHLFVPLLGSETPVPLDRLTGQRTVHCKTVNEDRTWTFTDNWTDRVDGGRELDRFWVGRTVFALHPLELALPEESAPQEVEKKGALRRRRVRTRQLQRGLWSIDQNQMVKTLMELAHERYQESGASGNWIILDLTTEVGKEWKALESAQVDLRLILSSVDARRLRKPQPHAQAAEVPLRKTLLLMSSGDILSTGWEDWQQIAPGSQMRPLPRQPRRLCITLFGAQIGADEVEDGDGEPTDPLRHREEERLRKWNALPRELKLAIQRIHTNLGHARLPDMLRALRISKASEVALKACRLFRCSSCPRLLEPKIPRPSRLPQVDEFNVVVGLDVFSEKDASGGEWTWLNVVDEGTGFQVCTLLGETFRNPTSQEVLQAFEVGWCNWAGMPERGLVLDRAKYFLGTLAARMSEEGCVVDFASKASPWQIAYVERAGGTWKTTFRRLVWAEQVSGREDVLVATGAINAARNNLARRSGFSPAQWVLGRSVRLPADLTDEAEISRIGAQSMAATPTTKFFRKTQLRMSAREAFVRTANDAALRRAELRRVRPTRGPFRVGDYVFYYDEADNTPGPNHWRGVARVIGHEGSRTVWISHRGILVAASPEHLAHANEDEIRGWMVTANETSLLDAMPAAGGTGFLDLRSRPTPPLEGFPEAIEDAEQADLPEVPRDEEQQQEQDGNPPLGDVQQPPASEDDLSASSTSAARLQLESEREQRKERRKFDFFEQQQRRRQQDRESKKARLETIPDVTLREAFEVPVGPDFDPELDDFHQAVPAETPPPIMEADDVDEAQERAAKRLRLGEALTPSDANSSFCFLALVEDDFLEEQSKACYQARANTFEALGVDEETFLFGAQRNDFYDQYMQLLESSLSSQSQDDAPPLVKKKARKELYLKDLDRETRVLFDGPEGSDAKEWRAWLEKGAVEVLPLEESRKVLRDKQHCLIPTRWVRTNKSDGKPDEPFFPKSRLVVQGFKDRSLGQFRRDAPTGSALAEAIVLSLSAAFGFKMVCKDIKNAYFSGKEIGRELYLLPPKGGLPGVLPGQVMRARKAIYGFAEAARLFWLALREHLQSDGWCESRLEPALFYLRDSSLKLRGILVTHVDDIQAGVDAAYLESAFQKSSLALEFATNHFDSYTFRGREIKQVAGGHIDVTMSNYVRSMRPVKIDRERRKHLEARLTAEEKETMQSSCGELGWVARQLRSDLAFENGCLQRSKSDPCVADLVRLRMAVSSARRAADFRQRFWSDVDPYKAVVVHLADSGHANGTPENDDIMKYRSVGGYFLLLANPGVSEGQEVRANVLAYQSSQTKRVCRSTLAAEAAHLAEAVEAGDWLIVVLAEALYGKINLKDWDKIVEERPRIYVTDARSVFDYLGKDSTSTSSDRRMALEGALLRETVRRRNAAVRWIDGEQNMANILTKAKADMNVLFEFLRDGKICLVQTEANKQIKEKKRAQRQNRRKVLKEDPMKQKIKDDRIKRLAREVQDMKHSSESDSKSTK</sequence>
<dbReference type="InterPro" id="IPR036361">
    <property type="entry name" value="SAP_dom_sf"/>
</dbReference>
<feature type="region of interest" description="Disordered" evidence="1">
    <location>
        <begin position="1180"/>
        <end position="1203"/>
    </location>
</feature>
<dbReference type="OrthoDB" id="432073at2759"/>
<dbReference type="Gene3D" id="1.10.720.30">
    <property type="entry name" value="SAP domain"/>
    <property type="match status" value="1"/>
</dbReference>
<protein>
    <submittedName>
        <fullName evidence="5">Retrovirus-related Pol polyprotein from transposon RE2 (Retro element 2) (AtRE2)</fullName>
    </submittedName>
</protein>
<evidence type="ECO:0000313" key="5">
    <source>
        <dbReference type="EMBL" id="CAL4808174.1"/>
    </source>
</evidence>
<dbReference type="GO" id="GO:0015074">
    <property type="term" value="P:DNA integration"/>
    <property type="evidence" value="ECO:0007669"/>
    <property type="project" value="InterPro"/>
</dbReference>
<evidence type="ECO:0000256" key="1">
    <source>
        <dbReference type="SAM" id="MobiDB-lite"/>
    </source>
</evidence>
<dbReference type="PROSITE" id="PS50800">
    <property type="entry name" value="SAP"/>
    <property type="match status" value="1"/>
</dbReference>
<reference evidence="4" key="1">
    <citation type="submission" date="2022-10" db="EMBL/GenBank/DDBJ databases">
        <authorList>
            <person name="Chen Y."/>
            <person name="Dougan E. K."/>
            <person name="Chan C."/>
            <person name="Rhodes N."/>
            <person name="Thang M."/>
        </authorList>
    </citation>
    <scope>NUCLEOTIDE SEQUENCE</scope>
</reference>
<feature type="compositionally biased region" description="Basic residues" evidence="1">
    <location>
        <begin position="2665"/>
        <end position="2677"/>
    </location>
</feature>
<dbReference type="InterPro" id="IPR001584">
    <property type="entry name" value="Integrase_cat-core"/>
</dbReference>
<dbReference type="GO" id="GO:0005737">
    <property type="term" value="C:cytoplasm"/>
    <property type="evidence" value="ECO:0007669"/>
    <property type="project" value="UniProtKB-ARBA"/>
</dbReference>
<comment type="caution">
    <text evidence="4">The sequence shown here is derived from an EMBL/GenBank/DDBJ whole genome shotgun (WGS) entry which is preliminary data.</text>
</comment>
<feature type="compositionally biased region" description="Acidic residues" evidence="1">
    <location>
        <begin position="203"/>
        <end position="235"/>
    </location>
</feature>
<feature type="region of interest" description="Disordered" evidence="1">
    <location>
        <begin position="2665"/>
        <end position="2692"/>
    </location>
</feature>
<dbReference type="EMBL" id="CAMXCT030006837">
    <property type="protein sequence ID" value="CAL4808174.1"/>
    <property type="molecule type" value="Genomic_DNA"/>
</dbReference>
<dbReference type="SUPFAM" id="SSF53098">
    <property type="entry name" value="Ribonuclease H-like"/>
    <property type="match status" value="1"/>
</dbReference>
<feature type="compositionally biased region" description="Basic and acidic residues" evidence="1">
    <location>
        <begin position="176"/>
        <end position="189"/>
    </location>
</feature>
<feature type="region of interest" description="Disordered" evidence="1">
    <location>
        <begin position="325"/>
        <end position="352"/>
    </location>
</feature>
<dbReference type="Pfam" id="PF07727">
    <property type="entry name" value="RVT_2"/>
    <property type="match status" value="1"/>
</dbReference>
<dbReference type="InterPro" id="IPR003034">
    <property type="entry name" value="SAP_dom"/>
</dbReference>
<dbReference type="InterPro" id="IPR036397">
    <property type="entry name" value="RNaseH_sf"/>
</dbReference>
<feature type="region of interest" description="Disordered" evidence="1">
    <location>
        <begin position="387"/>
        <end position="444"/>
    </location>
</feature>
<feature type="compositionally biased region" description="Basic and acidic residues" evidence="1">
    <location>
        <begin position="1928"/>
        <end position="1963"/>
    </location>
</feature>
<proteinExistence type="predicted"/>
<dbReference type="InterPro" id="IPR012337">
    <property type="entry name" value="RNaseH-like_sf"/>
</dbReference>
<evidence type="ECO:0000259" key="2">
    <source>
        <dbReference type="PROSITE" id="PS50800"/>
    </source>
</evidence>
<evidence type="ECO:0000313" key="6">
    <source>
        <dbReference type="Proteomes" id="UP001152797"/>
    </source>
</evidence>
<feature type="compositionally biased region" description="Basic and acidic residues" evidence="1">
    <location>
        <begin position="2678"/>
        <end position="2692"/>
    </location>
</feature>
<name>A0A9P1GTN3_9DINO</name>
<dbReference type="EMBL" id="CAMXCT020006837">
    <property type="protein sequence ID" value="CAL1174237.1"/>
    <property type="molecule type" value="Genomic_DNA"/>
</dbReference>
<dbReference type="EMBL" id="CAMXCT010006837">
    <property type="protein sequence ID" value="CAI4020862.1"/>
    <property type="molecule type" value="Genomic_DNA"/>
</dbReference>
<keyword evidence="6" id="KW-1185">Reference proteome</keyword>
<reference evidence="5 6" key="2">
    <citation type="submission" date="2024-05" db="EMBL/GenBank/DDBJ databases">
        <authorList>
            <person name="Chen Y."/>
            <person name="Shah S."/>
            <person name="Dougan E. K."/>
            <person name="Thang M."/>
            <person name="Chan C."/>
        </authorList>
    </citation>
    <scope>NUCLEOTIDE SEQUENCE [LARGE SCALE GENOMIC DNA]</scope>
</reference>
<feature type="domain" description="SAP" evidence="2">
    <location>
        <begin position="478"/>
        <end position="512"/>
    </location>
</feature>